<evidence type="ECO:0000259" key="1">
    <source>
        <dbReference type="Pfam" id="PF01168"/>
    </source>
</evidence>
<dbReference type="AlphaFoldDB" id="A0A1I2H5W1"/>
<feature type="domain" description="Alanine racemase N-terminal" evidence="1">
    <location>
        <begin position="56"/>
        <end position="297"/>
    </location>
</feature>
<name>A0A1I2H5W1_9GAMM</name>
<dbReference type="InterPro" id="IPR029066">
    <property type="entry name" value="PLP-binding_barrel"/>
</dbReference>
<organism evidence="2 3">
    <name type="scientific">Fontimonas thermophila</name>
    <dbReference type="NCBI Taxonomy" id="1076937"/>
    <lineage>
        <taxon>Bacteria</taxon>
        <taxon>Pseudomonadati</taxon>
        <taxon>Pseudomonadota</taxon>
        <taxon>Gammaproteobacteria</taxon>
        <taxon>Nevskiales</taxon>
        <taxon>Nevskiaceae</taxon>
        <taxon>Fontimonas</taxon>
    </lineage>
</organism>
<proteinExistence type="predicted"/>
<dbReference type="OrthoDB" id="339576at2"/>
<reference evidence="2 3" key="1">
    <citation type="submission" date="2016-10" db="EMBL/GenBank/DDBJ databases">
        <authorList>
            <person name="de Groot N.N."/>
        </authorList>
    </citation>
    <scope>NUCLEOTIDE SEQUENCE [LARGE SCALE GENOMIC DNA]</scope>
    <source>
        <strain evidence="2 3">DSM 23609</strain>
    </source>
</reference>
<dbReference type="InterPro" id="IPR051466">
    <property type="entry name" value="D-amino_acid_metab_enzyme"/>
</dbReference>
<keyword evidence="3" id="KW-1185">Reference proteome</keyword>
<dbReference type="GO" id="GO:0008721">
    <property type="term" value="F:D-serine ammonia-lyase activity"/>
    <property type="evidence" value="ECO:0007669"/>
    <property type="project" value="TreeGrafter"/>
</dbReference>
<dbReference type="Proteomes" id="UP000199771">
    <property type="component" value="Unassembled WGS sequence"/>
</dbReference>
<gene>
    <name evidence="2" type="ORF">SAMN04488120_101209</name>
</gene>
<dbReference type="PANTHER" id="PTHR28004:SF2">
    <property type="entry name" value="D-SERINE DEHYDRATASE"/>
    <property type="match status" value="1"/>
</dbReference>
<evidence type="ECO:0000313" key="3">
    <source>
        <dbReference type="Proteomes" id="UP000199771"/>
    </source>
</evidence>
<dbReference type="EMBL" id="FOOC01000001">
    <property type="protein sequence ID" value="SFF25564.1"/>
    <property type="molecule type" value="Genomic_DNA"/>
</dbReference>
<dbReference type="Gene3D" id="3.20.20.10">
    <property type="entry name" value="Alanine racemase"/>
    <property type="match status" value="1"/>
</dbReference>
<evidence type="ECO:0000313" key="2">
    <source>
        <dbReference type="EMBL" id="SFF25564.1"/>
    </source>
</evidence>
<dbReference type="InterPro" id="IPR001608">
    <property type="entry name" value="Ala_racemase_N"/>
</dbReference>
<dbReference type="Pfam" id="PF01168">
    <property type="entry name" value="Ala_racemase_N"/>
    <property type="match status" value="1"/>
</dbReference>
<dbReference type="RefSeq" id="WP_091530296.1">
    <property type="nucleotide sequence ID" value="NZ_FOOC01000001.1"/>
</dbReference>
<dbReference type="SUPFAM" id="SSF51419">
    <property type="entry name" value="PLP-binding barrel"/>
    <property type="match status" value="1"/>
</dbReference>
<dbReference type="CDD" id="cd06814">
    <property type="entry name" value="PLPDE_III_DSD_D-TA_like_3"/>
    <property type="match status" value="1"/>
</dbReference>
<accession>A0A1I2H5W1</accession>
<protein>
    <submittedName>
        <fullName evidence="2">D-serine deaminase, pyridoxal phosphate-dependent</fullName>
    </submittedName>
</protein>
<dbReference type="PANTHER" id="PTHR28004">
    <property type="entry name" value="ZGC:162816-RELATED"/>
    <property type="match status" value="1"/>
</dbReference>
<sequence length="431" mass="47256">MTDRTRRLLLAGALGAPLITLAALRPRGRSGAHDDYFQTLQGALRRAGLWRPTLVIDRARLHHNIERLKTHLPKGKHYRIVAKSLPSLKLIDVVRAATGTRRLMSFHQPFANFVAARMSDAELLFGKPMPIGAAQRFFAEHRNSAFDPAAQIEWLIDTPQRLAEYAELARARRHEGLGPLKINLEIDVGLHRGGFRDPAAVAEAIRAIDGEPALRFSGFMGYEAHVGKLPAWLGGGRPALSRAMARYAAFLDAARAVRGAGFDPDQLTLNAGGSTTYQLYDETAPCNELAMGSGLVMPSDFDLPTLADHLPACFIATPVLKALDRTELPGLEALSGLLRVWDPNTAQAFFLYGGYWLADPVSPPGLQRNALWGHSSNQDLLNGAPGIRLAAGDHVFLRPRQSESVFLQFGDLAVFDRGEIVDFWPVFQHTA</sequence>
<dbReference type="STRING" id="1076937.SAMN04488120_101209"/>
<dbReference type="GO" id="GO:0036088">
    <property type="term" value="P:D-serine catabolic process"/>
    <property type="evidence" value="ECO:0007669"/>
    <property type="project" value="TreeGrafter"/>
</dbReference>